<organism evidence="1">
    <name type="scientific">Solanum lycopersicum</name>
    <name type="common">Tomato</name>
    <name type="synonym">Lycopersicon esculentum</name>
    <dbReference type="NCBI Taxonomy" id="4081"/>
    <lineage>
        <taxon>Eukaryota</taxon>
        <taxon>Viridiplantae</taxon>
        <taxon>Streptophyta</taxon>
        <taxon>Embryophyta</taxon>
        <taxon>Tracheophyta</taxon>
        <taxon>Spermatophyta</taxon>
        <taxon>Magnoliopsida</taxon>
        <taxon>eudicotyledons</taxon>
        <taxon>Gunneridae</taxon>
        <taxon>Pentapetalae</taxon>
        <taxon>asterids</taxon>
        <taxon>lamiids</taxon>
        <taxon>Solanales</taxon>
        <taxon>Solanaceae</taxon>
        <taxon>Solanoideae</taxon>
        <taxon>Solaneae</taxon>
        <taxon>Solanum</taxon>
        <taxon>Solanum subgen. Lycopersicon</taxon>
    </lineage>
</organism>
<protein>
    <submittedName>
        <fullName evidence="1">Uncharacterized protein</fullName>
    </submittedName>
</protein>
<evidence type="ECO:0000313" key="2">
    <source>
        <dbReference type="Proteomes" id="UP000004994"/>
    </source>
</evidence>
<dbReference type="Gramene" id="Solyc08g075000.3.1">
    <property type="protein sequence ID" value="Solyc08g075000.3.1.1"/>
    <property type="gene ID" value="Solyc08g075000.3"/>
</dbReference>
<evidence type="ECO:0000313" key="1">
    <source>
        <dbReference type="EnsemblPlants" id="Solyc08g075000.3.1.1"/>
    </source>
</evidence>
<reference evidence="1" key="2">
    <citation type="submission" date="2019-01" db="UniProtKB">
        <authorList>
            <consortium name="EnsemblPlants"/>
        </authorList>
    </citation>
    <scope>IDENTIFICATION</scope>
    <source>
        <strain evidence="1">cv. Heinz 1706</strain>
    </source>
</reference>
<dbReference type="EnsemblPlants" id="Solyc08g075000.3.1">
    <property type="protein sequence ID" value="Solyc08g075000.3.1.1"/>
    <property type="gene ID" value="Solyc08g075000.3"/>
</dbReference>
<dbReference type="AlphaFoldDB" id="A0A3Q7HQV1"/>
<name>A0A3Q7HQV1_SOLLC</name>
<accession>A0A3Q7HQV1</accession>
<dbReference type="Proteomes" id="UP000004994">
    <property type="component" value="Chromosome 8"/>
</dbReference>
<sequence>RKKIQRGRTWGLRLWTKFELKLLRDFGGWKTFVRFWVGDFGLGKFSKKSPLSLQRLFESKYIEFSFIGNQG</sequence>
<reference evidence="1" key="1">
    <citation type="journal article" date="2012" name="Nature">
        <title>The tomato genome sequence provides insights into fleshy fruit evolution.</title>
        <authorList>
            <consortium name="Tomato Genome Consortium"/>
        </authorList>
    </citation>
    <scope>NUCLEOTIDE SEQUENCE [LARGE SCALE GENOMIC DNA]</scope>
    <source>
        <strain evidence="1">cv. Heinz 1706</strain>
    </source>
</reference>
<proteinExistence type="predicted"/>
<keyword evidence="2" id="KW-1185">Reference proteome</keyword>
<dbReference type="InParanoid" id="A0A3Q7HQV1"/>